<feature type="compositionally biased region" description="Low complexity" evidence="1">
    <location>
        <begin position="83"/>
        <end position="94"/>
    </location>
</feature>
<dbReference type="Proteomes" id="UP000268285">
    <property type="component" value="Unassembled WGS sequence"/>
</dbReference>
<protein>
    <submittedName>
        <fullName evidence="2">Uncharacterized protein</fullName>
    </submittedName>
</protein>
<reference evidence="2 3" key="1">
    <citation type="submission" date="2018-09" db="EMBL/GenBank/DDBJ databases">
        <authorList>
            <person name="Tagini F."/>
        </authorList>
    </citation>
    <scope>NUCLEOTIDE SEQUENCE [LARGE SCALE GENOMIC DNA]</scope>
    <source>
        <strain evidence="2 3">MK142</strain>
    </source>
</reference>
<accession>A0A498QLE9</accession>
<feature type="region of interest" description="Disordered" evidence="1">
    <location>
        <begin position="76"/>
        <end position="95"/>
    </location>
</feature>
<evidence type="ECO:0000313" key="2">
    <source>
        <dbReference type="EMBL" id="VBA46865.1"/>
    </source>
</evidence>
<proteinExistence type="predicted"/>
<organism evidence="2 3">
    <name type="scientific">Mycobacterium pseudokansasii</name>
    <dbReference type="NCBI Taxonomy" id="2341080"/>
    <lineage>
        <taxon>Bacteria</taxon>
        <taxon>Bacillati</taxon>
        <taxon>Actinomycetota</taxon>
        <taxon>Actinomycetes</taxon>
        <taxon>Mycobacteriales</taxon>
        <taxon>Mycobacteriaceae</taxon>
        <taxon>Mycobacterium</taxon>
    </lineage>
</organism>
<dbReference type="AlphaFoldDB" id="A0A498QLE9"/>
<feature type="compositionally biased region" description="Basic and acidic residues" evidence="1">
    <location>
        <begin position="11"/>
        <end position="21"/>
    </location>
</feature>
<gene>
    <name evidence="2" type="ORF">LAUMK142_00505</name>
</gene>
<name>A0A498QLE9_9MYCO</name>
<feature type="region of interest" description="Disordered" evidence="1">
    <location>
        <begin position="1"/>
        <end position="27"/>
    </location>
</feature>
<dbReference type="EMBL" id="UPHU01000001">
    <property type="protein sequence ID" value="VBA46865.1"/>
    <property type="molecule type" value="Genomic_DNA"/>
</dbReference>
<keyword evidence="3" id="KW-1185">Reference proteome</keyword>
<evidence type="ECO:0000313" key="3">
    <source>
        <dbReference type="Proteomes" id="UP000268285"/>
    </source>
</evidence>
<evidence type="ECO:0000256" key="1">
    <source>
        <dbReference type="SAM" id="MobiDB-lite"/>
    </source>
</evidence>
<sequence length="109" mass="10394">MAISPGASAALDDRTVGRGDGRALLNRRATRTTHAAAERGAFVAEDVAMRPAGCGSANSGLATKAGLATDTGGCAAQPGHRSAAQPGSAAADAGGCAGQAGMGAYAGPR</sequence>